<dbReference type="InterPro" id="IPR008979">
    <property type="entry name" value="Galactose-bd-like_sf"/>
</dbReference>
<dbReference type="Pfam" id="PF23763">
    <property type="entry name" value="Beta-barrel_GLAA-B_I"/>
    <property type="match status" value="1"/>
</dbReference>
<feature type="signal peptide" evidence="7">
    <location>
        <begin position="1"/>
        <end position="18"/>
    </location>
</feature>
<keyword evidence="4" id="KW-0677">Repeat</keyword>
<dbReference type="Pfam" id="PF08305">
    <property type="entry name" value="NPCBM"/>
    <property type="match status" value="1"/>
</dbReference>
<dbReference type="InterPro" id="IPR012334">
    <property type="entry name" value="Pectin_lyas_fold"/>
</dbReference>
<evidence type="ECO:0000256" key="5">
    <source>
        <dbReference type="ARBA" id="ARBA00022801"/>
    </source>
</evidence>
<accession>A0ABR2GSN0</accession>
<dbReference type="Proteomes" id="UP001470230">
    <property type="component" value="Unassembled WGS sequence"/>
</dbReference>
<protein>
    <recommendedName>
        <fullName evidence="8">Glycosyl hydrolase family 98 putative carbohydrate-binding module domain-containing protein</fullName>
    </recommendedName>
</protein>
<keyword evidence="10" id="KW-1185">Reference proteome</keyword>
<proteinExistence type="predicted"/>
<dbReference type="InterPro" id="IPR013222">
    <property type="entry name" value="Glyco_hyd_98_carb-bd"/>
</dbReference>
<dbReference type="Pfam" id="PF23764">
    <property type="entry name" value="Beta-barrel_GLAA-B_II"/>
    <property type="match status" value="1"/>
</dbReference>
<keyword evidence="3 7" id="KW-0732">Signal</keyword>
<comment type="caution">
    <text evidence="9">The sequence shown here is derived from an EMBL/GenBank/DDBJ whole genome shotgun (WGS) entry which is preliminary data.</text>
</comment>
<dbReference type="InterPro" id="IPR006626">
    <property type="entry name" value="PbH1"/>
</dbReference>
<dbReference type="Gene3D" id="2.160.20.10">
    <property type="entry name" value="Single-stranded right-handed beta-helix, Pectin lyase-like"/>
    <property type="match status" value="2"/>
</dbReference>
<dbReference type="InterPro" id="IPR011050">
    <property type="entry name" value="Pectin_lyase_fold/virulence"/>
</dbReference>
<dbReference type="EMBL" id="JAPFFF010000062">
    <property type="protein sequence ID" value="KAK8836953.1"/>
    <property type="molecule type" value="Genomic_DNA"/>
</dbReference>
<comment type="catalytic activity">
    <reaction evidence="1">
        <text>Hydrolysis of terminal, non-reducing alpha-D-galactose residues in alpha-D-galactosides, including galactose oligosaccharides, galactomannans and galactolipids.</text>
        <dbReference type="EC" id="3.2.1.22"/>
    </reaction>
</comment>
<name>A0ABR2GSN0_9EUKA</name>
<evidence type="ECO:0000256" key="3">
    <source>
        <dbReference type="ARBA" id="ARBA00022729"/>
    </source>
</evidence>
<feature type="domain" description="Glycosyl hydrolase family 98 putative carbohydrate-binding module" evidence="8">
    <location>
        <begin position="11"/>
        <end position="151"/>
    </location>
</feature>
<comment type="catalytic activity">
    <reaction evidence="2">
        <text>Hydrolysis of terminal, non-reducing branched (1-&gt;3)-alpha-D-galactosidic residues, producing free D-galactose.</text>
        <dbReference type="EC" id="3.2.1.n1"/>
    </reaction>
</comment>
<evidence type="ECO:0000256" key="6">
    <source>
        <dbReference type="ARBA" id="ARBA00023295"/>
    </source>
</evidence>
<dbReference type="InterPro" id="IPR056441">
    <property type="entry name" value="Beta-barrel_GLAA-B_II"/>
</dbReference>
<dbReference type="Gene3D" id="2.60.120.1060">
    <property type="entry name" value="NPCBM/NEW2 domain"/>
    <property type="match status" value="1"/>
</dbReference>
<dbReference type="InterPro" id="IPR057275">
    <property type="entry name" value="Beta-barrel_GLAA-B_I"/>
</dbReference>
<reference evidence="9 10" key="1">
    <citation type="submission" date="2024-04" db="EMBL/GenBank/DDBJ databases">
        <title>Tritrichomonas musculus Genome.</title>
        <authorList>
            <person name="Alves-Ferreira E."/>
            <person name="Grigg M."/>
            <person name="Lorenzi H."/>
            <person name="Galac M."/>
        </authorList>
    </citation>
    <scope>NUCLEOTIDE SEQUENCE [LARGE SCALE GENOMIC DNA]</scope>
    <source>
        <strain evidence="9 10">EAF2021</strain>
    </source>
</reference>
<evidence type="ECO:0000256" key="1">
    <source>
        <dbReference type="ARBA" id="ARBA00001255"/>
    </source>
</evidence>
<evidence type="ECO:0000259" key="8">
    <source>
        <dbReference type="SMART" id="SM00776"/>
    </source>
</evidence>
<evidence type="ECO:0000256" key="7">
    <source>
        <dbReference type="SAM" id="SignalP"/>
    </source>
</evidence>
<keyword evidence="6" id="KW-0326">Glycosidase</keyword>
<evidence type="ECO:0000256" key="4">
    <source>
        <dbReference type="ARBA" id="ARBA00022737"/>
    </source>
</evidence>
<organism evidence="9 10">
    <name type="scientific">Tritrichomonas musculus</name>
    <dbReference type="NCBI Taxonomy" id="1915356"/>
    <lineage>
        <taxon>Eukaryota</taxon>
        <taxon>Metamonada</taxon>
        <taxon>Parabasalia</taxon>
        <taxon>Tritrichomonadida</taxon>
        <taxon>Tritrichomonadidae</taxon>
        <taxon>Tritrichomonas</taxon>
    </lineage>
</organism>
<dbReference type="SMART" id="SM00710">
    <property type="entry name" value="PbH1"/>
    <property type="match status" value="6"/>
</dbReference>
<sequence>MIYSFFFTILVLSDPVVSDNDILMTKQVYGQCHRDLSVEGHPLTIAGVTYSTGIGTHATSMIPITVPEGATSLSGACGIDDEITGDSATVIFRVLSGSEVLWYSKVMQKGDSASKFTVEVPKGSKKLYLFADEYDTKDFDHADWVDLKWGYDKVMKKSKKNRHTILKKNTFDDQGPALRKMISECRSSSEKLIVLQKGEYHFYLAGALTMSFHVSNHDQPTFQPIAIPLVDLHDFVLDCSGSTFYFHDLMEPFLILDSSNVTVKNVIIDYWRPYYTEGVVTSADYFTTSFHINTTLFPFHVEMLTFVFEHEGFNLGVNSMTLFEKESGHILANTGDVNYVAIATGGSDGYTTITQNLKRYGLKEGDVVVFRTWDRPHPSIVIYRSNDTTLNNVHIYSSQGMAIIGQRSDTIHIINSGVECGFGRYYSSSADATHFSNCKGQILVENTIFEGMMDDAINVHSTSLKIIEVVNNSCVKLQYVHSQSVGFETFLPGEKIQFIRSKTLENDEIRVVMSAEKLSTNELLVVFEGSIPSSIGVGDAVENGDFYPSVVFRNNGVKNNRARGCLFTTPKDVLVENNDFDYTSGSAVLFAGDAANWYESGSCQKVVIRNNTITNALTSTYQFTNAIFSFNPTIADVKGQSKFYHRNVIIEGNTINTFNVPLLYGMSSENVVFRNNVINYNDDFGSWNQKPFQFNKVKNISINENHVTPEKIFSIDDVKLENTDKSEIHIN</sequence>
<feature type="chain" id="PRO_5046812472" description="Glycosyl hydrolase family 98 putative carbohydrate-binding module domain-containing protein" evidence="7">
    <location>
        <begin position="19"/>
        <end position="731"/>
    </location>
</feature>
<dbReference type="SMART" id="SM00776">
    <property type="entry name" value="NPCBM"/>
    <property type="match status" value="1"/>
</dbReference>
<evidence type="ECO:0000313" key="10">
    <source>
        <dbReference type="Proteomes" id="UP001470230"/>
    </source>
</evidence>
<keyword evidence="5" id="KW-0378">Hydrolase</keyword>
<evidence type="ECO:0000313" key="9">
    <source>
        <dbReference type="EMBL" id="KAK8836953.1"/>
    </source>
</evidence>
<dbReference type="SUPFAM" id="SSF49785">
    <property type="entry name" value="Galactose-binding domain-like"/>
    <property type="match status" value="1"/>
</dbReference>
<dbReference type="SUPFAM" id="SSF51126">
    <property type="entry name" value="Pectin lyase-like"/>
    <property type="match status" value="1"/>
</dbReference>
<dbReference type="InterPro" id="IPR038637">
    <property type="entry name" value="NPCBM_sf"/>
</dbReference>
<gene>
    <name evidence="9" type="ORF">M9Y10_036985</name>
</gene>
<evidence type="ECO:0000256" key="2">
    <source>
        <dbReference type="ARBA" id="ARBA00001271"/>
    </source>
</evidence>